<dbReference type="InterPro" id="IPR015797">
    <property type="entry name" value="NUDIX_hydrolase-like_dom_sf"/>
</dbReference>
<evidence type="ECO:0000256" key="3">
    <source>
        <dbReference type="ARBA" id="ARBA00022723"/>
    </source>
</evidence>
<dbReference type="SUPFAM" id="SSF55811">
    <property type="entry name" value="Nudix"/>
    <property type="match status" value="1"/>
</dbReference>
<dbReference type="Pfam" id="PF00293">
    <property type="entry name" value="NUDIX"/>
    <property type="match status" value="1"/>
</dbReference>
<dbReference type="InterPro" id="IPR020476">
    <property type="entry name" value="Nudix_hydrolase"/>
</dbReference>
<organism evidence="7 8">
    <name type="scientific">Candidatus Acutalibacter ornithocaccae</name>
    <dbReference type="NCBI Taxonomy" id="2838416"/>
    <lineage>
        <taxon>Bacteria</taxon>
        <taxon>Bacillati</taxon>
        <taxon>Bacillota</taxon>
        <taxon>Clostridia</taxon>
        <taxon>Eubacteriales</taxon>
        <taxon>Acutalibacteraceae</taxon>
        <taxon>Acutalibacter</taxon>
    </lineage>
</organism>
<protein>
    <submittedName>
        <fullName evidence="7">NUDIX domain-containing protein</fullName>
    </submittedName>
</protein>
<comment type="caution">
    <text evidence="7">The sequence shown here is derived from an EMBL/GenBank/DDBJ whole genome shotgun (WGS) entry which is preliminary data.</text>
</comment>
<keyword evidence="4" id="KW-0378">Hydrolase</keyword>
<sequence>MLYLHKQKKGLPPGGREGEETVECRTFSLEELTAPKYVVVFTRYRGKLLLSRHRQRDTWETQGGHIEPGKTPEQAARRELWEESGAGEFTLIPLCGYRAGDETGSAAGAVFVAQVEALGPLPPLEMAETALFSALPRELTYPGITPVLWRRAREYFPGMGEA</sequence>
<evidence type="ECO:0000256" key="4">
    <source>
        <dbReference type="ARBA" id="ARBA00022801"/>
    </source>
</evidence>
<proteinExistence type="inferred from homology"/>
<dbReference type="PROSITE" id="PS51462">
    <property type="entry name" value="NUDIX"/>
    <property type="match status" value="1"/>
</dbReference>
<gene>
    <name evidence="7" type="ORF">H9942_08465</name>
</gene>
<evidence type="ECO:0000313" key="8">
    <source>
        <dbReference type="Proteomes" id="UP000824214"/>
    </source>
</evidence>
<comment type="cofactor">
    <cofactor evidence="1">
        <name>Mg(2+)</name>
        <dbReference type="ChEBI" id="CHEBI:18420"/>
    </cofactor>
</comment>
<dbReference type="CDD" id="cd04665">
    <property type="entry name" value="NUDIX_RppH"/>
    <property type="match status" value="1"/>
</dbReference>
<dbReference type="PRINTS" id="PR00502">
    <property type="entry name" value="NUDIXFAMILY"/>
</dbReference>
<comment type="similarity">
    <text evidence="2">Belongs to the Nudix hydrolase family.</text>
</comment>
<evidence type="ECO:0000313" key="7">
    <source>
        <dbReference type="EMBL" id="HJB38083.1"/>
    </source>
</evidence>
<dbReference type="Gene3D" id="3.90.79.10">
    <property type="entry name" value="Nucleoside Triphosphate Pyrophosphohydrolase"/>
    <property type="match status" value="1"/>
</dbReference>
<evidence type="ECO:0000259" key="6">
    <source>
        <dbReference type="PROSITE" id="PS51462"/>
    </source>
</evidence>
<evidence type="ECO:0000256" key="2">
    <source>
        <dbReference type="ARBA" id="ARBA00005582"/>
    </source>
</evidence>
<dbReference type="AlphaFoldDB" id="A0A9D2LZH3"/>
<evidence type="ECO:0000256" key="1">
    <source>
        <dbReference type="ARBA" id="ARBA00001946"/>
    </source>
</evidence>
<keyword evidence="5" id="KW-0460">Magnesium</keyword>
<dbReference type="Proteomes" id="UP000824214">
    <property type="component" value="Unassembled WGS sequence"/>
</dbReference>
<name>A0A9D2LZH3_9FIRM</name>
<keyword evidence="3" id="KW-0479">Metal-binding</keyword>
<dbReference type="InterPro" id="IPR000086">
    <property type="entry name" value="NUDIX_hydrolase_dom"/>
</dbReference>
<dbReference type="GO" id="GO:0005737">
    <property type="term" value="C:cytoplasm"/>
    <property type="evidence" value="ECO:0007669"/>
    <property type="project" value="TreeGrafter"/>
</dbReference>
<dbReference type="EMBL" id="DWXZ01000181">
    <property type="protein sequence ID" value="HJB38083.1"/>
    <property type="molecule type" value="Genomic_DNA"/>
</dbReference>
<dbReference type="PANTHER" id="PTHR43758:SF8">
    <property type="entry name" value="8-OXO-DGTP DIPHOSPHATASE YTKD-RELATED"/>
    <property type="match status" value="1"/>
</dbReference>
<dbReference type="PANTHER" id="PTHR43758">
    <property type="entry name" value="7,8-DIHYDRO-8-OXOGUANINE TRIPHOSPHATASE"/>
    <property type="match status" value="1"/>
</dbReference>
<accession>A0A9D2LZH3</accession>
<evidence type="ECO:0000256" key="5">
    <source>
        <dbReference type="ARBA" id="ARBA00022842"/>
    </source>
</evidence>
<reference evidence="7" key="1">
    <citation type="journal article" date="2021" name="PeerJ">
        <title>Extensive microbial diversity within the chicken gut microbiome revealed by metagenomics and culture.</title>
        <authorList>
            <person name="Gilroy R."/>
            <person name="Ravi A."/>
            <person name="Getino M."/>
            <person name="Pursley I."/>
            <person name="Horton D.L."/>
            <person name="Alikhan N.F."/>
            <person name="Baker D."/>
            <person name="Gharbi K."/>
            <person name="Hall N."/>
            <person name="Watson M."/>
            <person name="Adriaenssens E.M."/>
            <person name="Foster-Nyarko E."/>
            <person name="Jarju S."/>
            <person name="Secka A."/>
            <person name="Antonio M."/>
            <person name="Oren A."/>
            <person name="Chaudhuri R.R."/>
            <person name="La Ragione R."/>
            <person name="Hildebrand F."/>
            <person name="Pallen M.J."/>
        </authorList>
    </citation>
    <scope>NUCLEOTIDE SEQUENCE</scope>
    <source>
        <strain evidence="7">ChiBcolR8-3208</strain>
    </source>
</reference>
<dbReference type="InterPro" id="IPR014078">
    <property type="entry name" value="Nudix_YtkD"/>
</dbReference>
<dbReference type="GO" id="GO:0016818">
    <property type="term" value="F:hydrolase activity, acting on acid anhydrides, in phosphorus-containing anhydrides"/>
    <property type="evidence" value="ECO:0007669"/>
    <property type="project" value="TreeGrafter"/>
</dbReference>
<dbReference type="GO" id="GO:0046872">
    <property type="term" value="F:metal ion binding"/>
    <property type="evidence" value="ECO:0007669"/>
    <property type="project" value="UniProtKB-KW"/>
</dbReference>
<feature type="domain" description="Nudix hydrolase" evidence="6">
    <location>
        <begin position="31"/>
        <end position="161"/>
    </location>
</feature>
<reference evidence="7" key="2">
    <citation type="submission" date="2021-04" db="EMBL/GenBank/DDBJ databases">
        <authorList>
            <person name="Gilroy R."/>
        </authorList>
    </citation>
    <scope>NUCLEOTIDE SEQUENCE</scope>
    <source>
        <strain evidence="7">ChiBcolR8-3208</strain>
    </source>
</reference>